<keyword evidence="2" id="KW-1185">Reference proteome</keyword>
<dbReference type="RefSeq" id="WP_179917717.1">
    <property type="nucleotide sequence ID" value="NZ_CP058909.1"/>
</dbReference>
<organism evidence="1 2">
    <name type="scientific">Halosimplex pelagicum</name>
    <dbReference type="NCBI Taxonomy" id="869886"/>
    <lineage>
        <taxon>Archaea</taxon>
        <taxon>Methanobacteriati</taxon>
        <taxon>Methanobacteriota</taxon>
        <taxon>Stenosarchaea group</taxon>
        <taxon>Halobacteria</taxon>
        <taxon>Halobacteriales</taxon>
        <taxon>Haloarculaceae</taxon>
        <taxon>Halosimplex</taxon>
    </lineage>
</organism>
<dbReference type="SUPFAM" id="SSF53756">
    <property type="entry name" value="UDP-Glycosyltransferase/glycogen phosphorylase"/>
    <property type="match status" value="1"/>
</dbReference>
<dbReference type="Proteomes" id="UP000509346">
    <property type="component" value="Chromosome"/>
</dbReference>
<protein>
    <submittedName>
        <fullName evidence="1">DUF354 domain-containing protein</fullName>
    </submittedName>
</protein>
<evidence type="ECO:0000313" key="2">
    <source>
        <dbReference type="Proteomes" id="UP000509346"/>
    </source>
</evidence>
<evidence type="ECO:0000313" key="1">
    <source>
        <dbReference type="EMBL" id="QLH82646.1"/>
    </source>
</evidence>
<dbReference type="GeneID" id="56083703"/>
<name>A0A7D5P7E6_9EURY</name>
<dbReference type="Pfam" id="PF04007">
    <property type="entry name" value="DUF354"/>
    <property type="match status" value="1"/>
</dbReference>
<dbReference type="PANTHER" id="PTHR39662:SF1">
    <property type="entry name" value="DUF354 DOMAIN-CONTAINING PROTEIN"/>
    <property type="match status" value="1"/>
</dbReference>
<dbReference type="AlphaFoldDB" id="A0A7D5P7E6"/>
<accession>A0A7D5P7E6</accession>
<gene>
    <name evidence="1" type="ORF">HZS54_13900</name>
</gene>
<dbReference type="PIRSF" id="PIRSF005357">
    <property type="entry name" value="UCP005357"/>
    <property type="match status" value="1"/>
</dbReference>
<dbReference type="EMBL" id="CP058909">
    <property type="protein sequence ID" value="QLH82646.1"/>
    <property type="molecule type" value="Genomic_DNA"/>
</dbReference>
<dbReference type="InterPro" id="IPR007152">
    <property type="entry name" value="DUF354"/>
</dbReference>
<dbReference type="OrthoDB" id="185087at2157"/>
<sequence length="359" mass="39349">MQVFVTIQHPAHVHFFREAIGELEAAGHEVSVFMRDVEIAADLLESYGIDYEVLAPTSDSLASLARSQARYELALLRRARREDPDVLTAIAEPAVAHLSTLLDCRSVVFTDTEHATLGNRLTFPFADRVCTPDAYMDDLGDKQVTYPGFHELAYLHPDRFEPDPSVVAEAGIDPDERLVVLRLIAWEALHDVGGGGFADAREVVDELERHGARVVITAEADLPPDLADRRATVAPEDMHHLLAHADLFVGESATMAAESAVLGTPAVYASTLELGYLETLESEYGLVVNTTGEDRQAEALHRASSILASHDETDWAGRRERLLDDCVDTTDVILSQVADGLARRPTAEVDAPRPVAERR</sequence>
<proteinExistence type="predicted"/>
<dbReference type="KEGG" id="hpel:HZS54_13900"/>
<dbReference type="PANTHER" id="PTHR39662">
    <property type="entry name" value="DUF354 DOMAIN-CONTAINING PROTEIN-RELATED"/>
    <property type="match status" value="1"/>
</dbReference>
<reference evidence="1 2" key="1">
    <citation type="submission" date="2020-07" db="EMBL/GenBank/DDBJ databases">
        <title>Halosimplex litoreum sp. nov. and Halosimplex rubrum sp. nov., isolated from different salt environments.</title>
        <authorList>
            <person name="Cui H."/>
        </authorList>
    </citation>
    <scope>NUCLEOTIDE SEQUENCE [LARGE SCALE GENOMIC DNA]</scope>
    <source>
        <strain evidence="1 2">R2</strain>
    </source>
</reference>